<dbReference type="PANTHER" id="PTHR43196:SF2">
    <property type="entry name" value="PHOSPHOADENOSINE PHOSPHOSULFATE REDUCTASE"/>
    <property type="match status" value="1"/>
</dbReference>
<organism evidence="2">
    <name type="scientific">marine sediment metagenome</name>
    <dbReference type="NCBI Taxonomy" id="412755"/>
    <lineage>
        <taxon>unclassified sequences</taxon>
        <taxon>metagenomes</taxon>
        <taxon>ecological metagenomes</taxon>
    </lineage>
</organism>
<protein>
    <recommendedName>
        <fullName evidence="1">Phosphoadenosine phosphosulphate reductase domain-containing protein</fullName>
    </recommendedName>
</protein>
<dbReference type="EMBL" id="LAZR01006097">
    <property type="protein sequence ID" value="KKM94752.1"/>
    <property type="molecule type" value="Genomic_DNA"/>
</dbReference>
<dbReference type="Pfam" id="PF01507">
    <property type="entry name" value="PAPS_reduct"/>
    <property type="match status" value="1"/>
</dbReference>
<dbReference type="InterPro" id="IPR050128">
    <property type="entry name" value="Sulfate_adenylyltrnsfr_sub2"/>
</dbReference>
<feature type="domain" description="Phosphoadenosine phosphosulphate reductase" evidence="1">
    <location>
        <begin position="48"/>
        <end position="210"/>
    </location>
</feature>
<dbReference type="GO" id="GO:0003824">
    <property type="term" value="F:catalytic activity"/>
    <property type="evidence" value="ECO:0007669"/>
    <property type="project" value="InterPro"/>
</dbReference>
<evidence type="ECO:0000313" key="2">
    <source>
        <dbReference type="EMBL" id="KKM94752.1"/>
    </source>
</evidence>
<dbReference type="InterPro" id="IPR014729">
    <property type="entry name" value="Rossmann-like_a/b/a_fold"/>
</dbReference>
<dbReference type="PANTHER" id="PTHR43196">
    <property type="entry name" value="SULFATE ADENYLYLTRANSFERASE SUBUNIT 2"/>
    <property type="match status" value="1"/>
</dbReference>
<proteinExistence type="predicted"/>
<reference evidence="2" key="1">
    <citation type="journal article" date="2015" name="Nature">
        <title>Complex archaea that bridge the gap between prokaryotes and eukaryotes.</title>
        <authorList>
            <person name="Spang A."/>
            <person name="Saw J.H."/>
            <person name="Jorgensen S.L."/>
            <person name="Zaremba-Niedzwiedzka K."/>
            <person name="Martijn J."/>
            <person name="Lind A.E."/>
            <person name="van Eijk R."/>
            <person name="Schleper C."/>
            <person name="Guy L."/>
            <person name="Ettema T.J."/>
        </authorList>
    </citation>
    <scope>NUCLEOTIDE SEQUENCE</scope>
</reference>
<dbReference type="InterPro" id="IPR002500">
    <property type="entry name" value="PAPS_reduct_dom"/>
</dbReference>
<dbReference type="Gene3D" id="3.40.50.620">
    <property type="entry name" value="HUPs"/>
    <property type="match status" value="1"/>
</dbReference>
<sequence>MSEFTQMLMAGMELTLAEKTTMGVELLRTWEPKALQCDPVHGYWGCDSGGKDSGVIRQLAVLAGVKVRWHYNVTTIDPPEVCRFIRKEHPETVFEHRPRHFFEVLSEDRGFPTRRVRWCCQEFKEGSGVGKVKITGVRHEESDRRRVSWKLFQSWDVSRSHGDLEHTSWMCNPLVYWTSEDVWEFHRRGSIPYCSLYDEGWKRLGCVGCPMSGWKNIERDFARWPSIARAWRRAFERLWFRKRPTVMVRGKFKGRAWPGMPGIHRWEDLFEWWRKGAAGGESDDGCQMGLW</sequence>
<evidence type="ECO:0000259" key="1">
    <source>
        <dbReference type="Pfam" id="PF01507"/>
    </source>
</evidence>
<dbReference type="SUPFAM" id="SSF52402">
    <property type="entry name" value="Adenine nucleotide alpha hydrolases-like"/>
    <property type="match status" value="1"/>
</dbReference>
<dbReference type="AlphaFoldDB" id="A0A0F9PNI5"/>
<gene>
    <name evidence="2" type="ORF">LCGC14_1195100</name>
</gene>
<comment type="caution">
    <text evidence="2">The sequence shown here is derived from an EMBL/GenBank/DDBJ whole genome shotgun (WGS) entry which is preliminary data.</text>
</comment>
<accession>A0A0F9PNI5</accession>
<name>A0A0F9PNI5_9ZZZZ</name>